<dbReference type="PANTHER" id="PTHR23160:SF19">
    <property type="entry name" value="MYOSIN HEAVY CHAIN-RELATED PROTEIN"/>
    <property type="match status" value="1"/>
</dbReference>
<evidence type="ECO:0000256" key="3">
    <source>
        <dbReference type="SAM" id="MobiDB-lite"/>
    </source>
</evidence>
<evidence type="ECO:0000256" key="1">
    <source>
        <dbReference type="ARBA" id="ARBA00023054"/>
    </source>
</evidence>
<name>A0AAN6QVP4_9PEZI</name>
<keyword evidence="1 2" id="KW-0175">Coiled coil</keyword>
<dbReference type="PANTHER" id="PTHR23160">
    <property type="entry name" value="SYNAPTONEMAL COMPLEX PROTEIN-RELATED"/>
    <property type="match status" value="1"/>
</dbReference>
<feature type="region of interest" description="Disordered" evidence="3">
    <location>
        <begin position="476"/>
        <end position="588"/>
    </location>
</feature>
<feature type="region of interest" description="Disordered" evidence="3">
    <location>
        <begin position="1485"/>
        <end position="1507"/>
    </location>
</feature>
<evidence type="ECO:0000256" key="2">
    <source>
        <dbReference type="SAM" id="Coils"/>
    </source>
</evidence>
<gene>
    <name evidence="4" type="ORF">LTR91_006760</name>
</gene>
<feature type="compositionally biased region" description="Basic and acidic residues" evidence="3">
    <location>
        <begin position="570"/>
        <end position="581"/>
    </location>
</feature>
<feature type="coiled-coil region" evidence="2">
    <location>
        <begin position="1085"/>
        <end position="1152"/>
    </location>
</feature>
<keyword evidence="5" id="KW-1185">Reference proteome</keyword>
<feature type="region of interest" description="Disordered" evidence="3">
    <location>
        <begin position="1328"/>
        <end position="1367"/>
    </location>
</feature>
<feature type="region of interest" description="Disordered" evidence="3">
    <location>
        <begin position="849"/>
        <end position="882"/>
    </location>
</feature>
<feature type="compositionally biased region" description="Basic and acidic residues" evidence="3">
    <location>
        <begin position="104"/>
        <end position="114"/>
    </location>
</feature>
<dbReference type="EMBL" id="JAUJLE010000047">
    <property type="protein sequence ID" value="KAK0997014.1"/>
    <property type="molecule type" value="Genomic_DNA"/>
</dbReference>
<feature type="compositionally biased region" description="Low complexity" evidence="3">
    <location>
        <begin position="264"/>
        <end position="277"/>
    </location>
</feature>
<reference evidence="4" key="1">
    <citation type="submission" date="2023-06" db="EMBL/GenBank/DDBJ databases">
        <title>Black Yeasts Isolated from many extreme environments.</title>
        <authorList>
            <person name="Coleine C."/>
            <person name="Stajich J.E."/>
            <person name="Selbmann L."/>
        </authorList>
    </citation>
    <scope>NUCLEOTIDE SEQUENCE</scope>
    <source>
        <strain evidence="4">CCFEE 5200</strain>
    </source>
</reference>
<feature type="compositionally biased region" description="Basic and acidic residues" evidence="3">
    <location>
        <begin position="8"/>
        <end position="24"/>
    </location>
</feature>
<organism evidence="4 5">
    <name type="scientific">Friedmanniomyces endolithicus</name>
    <dbReference type="NCBI Taxonomy" id="329885"/>
    <lineage>
        <taxon>Eukaryota</taxon>
        <taxon>Fungi</taxon>
        <taxon>Dikarya</taxon>
        <taxon>Ascomycota</taxon>
        <taxon>Pezizomycotina</taxon>
        <taxon>Dothideomycetes</taxon>
        <taxon>Dothideomycetidae</taxon>
        <taxon>Mycosphaerellales</taxon>
        <taxon>Teratosphaeriaceae</taxon>
        <taxon>Friedmanniomyces</taxon>
    </lineage>
</organism>
<feature type="compositionally biased region" description="Polar residues" evidence="3">
    <location>
        <begin position="1431"/>
        <end position="1459"/>
    </location>
</feature>
<feature type="coiled-coil region" evidence="2">
    <location>
        <begin position="593"/>
        <end position="759"/>
    </location>
</feature>
<feature type="compositionally biased region" description="Low complexity" evidence="3">
    <location>
        <begin position="867"/>
        <end position="881"/>
    </location>
</feature>
<feature type="compositionally biased region" description="Basic and acidic residues" evidence="3">
    <location>
        <begin position="1353"/>
        <end position="1367"/>
    </location>
</feature>
<feature type="region of interest" description="Disordered" evidence="3">
    <location>
        <begin position="1270"/>
        <end position="1302"/>
    </location>
</feature>
<feature type="compositionally biased region" description="Basic and acidic residues" evidence="3">
    <location>
        <begin position="208"/>
        <end position="221"/>
    </location>
</feature>
<feature type="compositionally biased region" description="Low complexity" evidence="3">
    <location>
        <begin position="26"/>
        <end position="52"/>
    </location>
</feature>
<sequence>MASSARPAAKEDAKKESDGVERPRAPKIATATAPAPTASRTSALTARTSGTTINKPPTRPNVPSARKPAAKASEHGASSKSADGVENKRPAGVSMGGTATPRGARPDSAADKVRRTTVGGSTTASIPPKRPAVEARTRTASPTKLRPSTAAALKPTSTHAAKPPTSPTRLASKSSGGAGGPVLTDSIPEEVEQNSATDKLATLVESSEDTHLSPRKLEIRSMKSATPVLKPQALSDNEQEGVAAAGGRPRPLRGHSRTQSAIIPTRPMTAPAPTATAQEQSLREMEIIQNLLRESTKRETMAYEIRDLKAELAKMGRQNKKLLEATKSAPKPETLADAAKERALKVMLTSQHTTAMDELKAAHKTAMAAREEMHTQQLQHLRSEFDTHRKKTSHLESVDAKIEAVEDALRESKRRASQNEQEYQQSVEEKDKLARVIDDLRTEIMRCQAKLNDDVAQQVKKEKEAQKMLVQLRKELEDERRRSKEKASKEREAETEREEGKRVLEQEVHRLKQAAKDAEAASEMMRRELSSVRKEDEATFGKNRVSMEKSAKTIASLRKDLQRVQAEQKSGSEKQQQRAEESQATTTEFRLELDALRLAREKEQQDHERTSQKSEEVVSALQEQIRKLQQDGNDGGEIVETLQTQLRELQQLKHDMEGQYKTEAAELRRVVESLQLESEKMRQMHDHSSGEKNEETRQLNTVIENLQSDTASLQQQLDDAVHTKDESARQLNEMIEALSHEAKALKERAEEQSAATEKENGELTGVIAELHGQVETHRLAAEEASSRADENSGGQRALVERLQNEIQAAQHRVHDERAAKDASAARLAELEEAHDGVVKELKELRAELEATQDKGQEESAKVEELEASLADAEAAQSSAEASLRELRGEMEGLQKVLETFANDAQEKGGEHAGALERLRRDLEAEHEVAAASTKEDHAKELASVREGAAREREEAVKALEARHAEEIASARRDAGSEQEDGMRSAEDRHAEELASARRDAAREREEEVRNIEARHAEELVSARQDAARELEEGLKSLVSRHAEELASARQDGAREREEGFSSLKAGHAGELAGARQDAAKDREAIMLLQQRFSALEAEKDDLAVRLAEAISQGENGLNPEAVKRSAPFLVLQNELKEHKDGQTQRLAQLTSQHDTAITDLQDAIARLKLEHGEAMHSLTAEHEHNVQAVMTEHAEQIARVEEEAFRRAEAHGTGRDRVHEAALAAAEAEHGEALLRATRSPVPAVVERDADIAGTETPSRGLSHVFVNRQSEEEEDASSPVLSGAATPRSAGEATPGCGKNGLAVHGNGDLATDGTPMLAETPLAYTSEDEHFPFSPSPAYPRDGRRAGARPDPAKKTKERDVEERAERGTIELQGALTAAQEELSALKRMFPIVAPQSCPSPPRPFQPVNNDNEYSDTDTNDPFAPRTNADPTTSPSRHNRTTTSPAHHSPAAQTTLEGTLASLRVQTEQLLEINDDFIAEQKRWSRKLGLRGQQSVRRSPLRAAS</sequence>
<feature type="compositionally biased region" description="Basic and acidic residues" evidence="3">
    <location>
        <begin position="476"/>
        <end position="562"/>
    </location>
</feature>
<feature type="compositionally biased region" description="Basic and acidic residues" evidence="3">
    <location>
        <begin position="849"/>
        <end position="864"/>
    </location>
</feature>
<accession>A0AAN6QVP4</accession>
<evidence type="ECO:0000313" key="4">
    <source>
        <dbReference type="EMBL" id="KAK0997014.1"/>
    </source>
</evidence>
<feature type="region of interest" description="Disordered" evidence="3">
    <location>
        <begin position="1"/>
        <end position="279"/>
    </location>
</feature>
<dbReference type="Proteomes" id="UP001175353">
    <property type="component" value="Unassembled WGS sequence"/>
</dbReference>
<protein>
    <submittedName>
        <fullName evidence="4">Uncharacterized protein</fullName>
    </submittedName>
</protein>
<feature type="region of interest" description="Disordered" evidence="3">
    <location>
        <begin position="1397"/>
        <end position="1462"/>
    </location>
</feature>
<comment type="caution">
    <text evidence="4">The sequence shown here is derived from an EMBL/GenBank/DDBJ whole genome shotgun (WGS) entry which is preliminary data.</text>
</comment>
<evidence type="ECO:0000313" key="5">
    <source>
        <dbReference type="Proteomes" id="UP001175353"/>
    </source>
</evidence>
<proteinExistence type="predicted"/>
<feature type="region of interest" description="Disordered" evidence="3">
    <location>
        <begin position="904"/>
        <end position="1011"/>
    </location>
</feature>